<dbReference type="Gene3D" id="2.60.120.590">
    <property type="entry name" value="Alpha-ketoglutarate-dependent dioxygenase AlkB-like"/>
    <property type="match status" value="1"/>
</dbReference>
<feature type="domain" description="Fe2OG dioxygenase" evidence="1">
    <location>
        <begin position="81"/>
        <end position="184"/>
    </location>
</feature>
<evidence type="ECO:0000313" key="3">
    <source>
        <dbReference type="Proteomes" id="UP000548476"/>
    </source>
</evidence>
<protein>
    <submittedName>
        <fullName evidence="2">Alkylated DNA repair dioxygenase AlkB</fullName>
    </submittedName>
</protein>
<dbReference type="PANTHER" id="PTHR12463:SF1">
    <property type="entry name" value="2-OXOGLUTARATE AND FE-DEPENDENT OXYGENASE FAMILY PROTEIN"/>
    <property type="match status" value="1"/>
</dbReference>
<dbReference type="InterPro" id="IPR037151">
    <property type="entry name" value="AlkB-like_sf"/>
</dbReference>
<reference evidence="2 3" key="1">
    <citation type="submission" date="2020-08" db="EMBL/GenBank/DDBJ databases">
        <title>Genomic Encyclopedia of Type Strains, Phase IV (KMG-IV): sequencing the most valuable type-strain genomes for metagenomic binning, comparative biology and taxonomic classification.</title>
        <authorList>
            <person name="Goeker M."/>
        </authorList>
    </citation>
    <scope>NUCLEOTIDE SEQUENCE [LARGE SCALE GENOMIC DNA]</scope>
    <source>
        <strain evidence="2 3">YIM 65646</strain>
    </source>
</reference>
<dbReference type="GO" id="GO:0051213">
    <property type="term" value="F:dioxygenase activity"/>
    <property type="evidence" value="ECO:0007669"/>
    <property type="project" value="UniProtKB-KW"/>
</dbReference>
<gene>
    <name evidence="2" type="ORF">HNR73_001783</name>
</gene>
<keyword evidence="2" id="KW-0560">Oxidoreductase</keyword>
<proteinExistence type="predicted"/>
<evidence type="ECO:0000259" key="1">
    <source>
        <dbReference type="PROSITE" id="PS51471"/>
    </source>
</evidence>
<dbReference type="Pfam" id="PF13532">
    <property type="entry name" value="2OG-FeII_Oxy_2"/>
    <property type="match status" value="1"/>
</dbReference>
<dbReference type="GO" id="GO:0070988">
    <property type="term" value="P:demethylation"/>
    <property type="evidence" value="ECO:0007669"/>
    <property type="project" value="InterPro"/>
</dbReference>
<sequence length="197" mass="21314">MSIPGLTLASSYLDDAAQDTLLGVVDALPWSAELRRRVQHYGYRYDYKRKSVDATDHLGPLPTWAAALAARLHADGHAPATLDQLIVNEYQPGQGIASHVDCVPCFADTVLSISLGSSCVMVMSRRDGEGEKVPLLLEPGALLVMTGEARYDWLHGIPARKTDRHDGGVVVRGRRVSLTFRTVVAAQRPQVVGSPSS</sequence>
<evidence type="ECO:0000313" key="2">
    <source>
        <dbReference type="EMBL" id="MBB6033933.1"/>
    </source>
</evidence>
<dbReference type="AlphaFoldDB" id="A0A841FG05"/>
<accession>A0A841FG05</accession>
<dbReference type="InterPro" id="IPR005123">
    <property type="entry name" value="Oxoglu/Fe-dep_dioxygenase_dom"/>
</dbReference>
<dbReference type="EMBL" id="JACHGT010000003">
    <property type="protein sequence ID" value="MBB6033933.1"/>
    <property type="molecule type" value="Genomic_DNA"/>
</dbReference>
<dbReference type="Proteomes" id="UP000548476">
    <property type="component" value="Unassembled WGS sequence"/>
</dbReference>
<dbReference type="InterPro" id="IPR032857">
    <property type="entry name" value="ALKBH4"/>
</dbReference>
<dbReference type="InterPro" id="IPR027450">
    <property type="entry name" value="AlkB-like"/>
</dbReference>
<dbReference type="PROSITE" id="PS51471">
    <property type="entry name" value="FE2OG_OXY"/>
    <property type="match status" value="1"/>
</dbReference>
<name>A0A841FG05_9ACTN</name>
<dbReference type="GO" id="GO:0032451">
    <property type="term" value="F:demethylase activity"/>
    <property type="evidence" value="ECO:0007669"/>
    <property type="project" value="TreeGrafter"/>
</dbReference>
<dbReference type="RefSeq" id="WP_184786780.1">
    <property type="nucleotide sequence ID" value="NZ_BONT01000013.1"/>
</dbReference>
<dbReference type="PANTHER" id="PTHR12463">
    <property type="entry name" value="OXYGENASE-RELATED"/>
    <property type="match status" value="1"/>
</dbReference>
<organism evidence="2 3">
    <name type="scientific">Phytomonospora endophytica</name>
    <dbReference type="NCBI Taxonomy" id="714109"/>
    <lineage>
        <taxon>Bacteria</taxon>
        <taxon>Bacillati</taxon>
        <taxon>Actinomycetota</taxon>
        <taxon>Actinomycetes</taxon>
        <taxon>Micromonosporales</taxon>
        <taxon>Micromonosporaceae</taxon>
        <taxon>Phytomonospora</taxon>
    </lineage>
</organism>
<comment type="caution">
    <text evidence="2">The sequence shown here is derived from an EMBL/GenBank/DDBJ whole genome shotgun (WGS) entry which is preliminary data.</text>
</comment>
<keyword evidence="2" id="KW-0223">Dioxygenase</keyword>
<dbReference type="SUPFAM" id="SSF51197">
    <property type="entry name" value="Clavaminate synthase-like"/>
    <property type="match status" value="1"/>
</dbReference>
<keyword evidence="3" id="KW-1185">Reference proteome</keyword>